<feature type="domain" description="L-Lysine epsilon oxidase N-terminal" evidence="1">
    <location>
        <begin position="8"/>
        <end position="220"/>
    </location>
</feature>
<dbReference type="InterPro" id="IPR036487">
    <property type="entry name" value="QH-AmDH_gsu_sf"/>
</dbReference>
<evidence type="ECO:0000313" key="4">
    <source>
        <dbReference type="Proteomes" id="UP001596175"/>
    </source>
</evidence>
<evidence type="ECO:0000259" key="2">
    <source>
        <dbReference type="Pfam" id="PF18417"/>
    </source>
</evidence>
<reference evidence="4" key="1">
    <citation type="journal article" date="2019" name="Int. J. Syst. Evol. Microbiol.">
        <title>The Global Catalogue of Microorganisms (GCM) 10K type strain sequencing project: providing services to taxonomists for standard genome sequencing and annotation.</title>
        <authorList>
            <consortium name="The Broad Institute Genomics Platform"/>
            <consortium name="The Broad Institute Genome Sequencing Center for Infectious Disease"/>
            <person name="Wu L."/>
            <person name="Ma J."/>
        </authorList>
    </citation>
    <scope>NUCLEOTIDE SEQUENCE [LARGE SCALE GENOMIC DNA]</scope>
    <source>
        <strain evidence="4">XZYJ18</strain>
    </source>
</reference>
<dbReference type="EMBL" id="JBHSKG010000030">
    <property type="protein sequence ID" value="MFC5142928.1"/>
    <property type="molecule type" value="Genomic_DNA"/>
</dbReference>
<dbReference type="SUPFAM" id="SSF69131">
    <property type="entry name" value="Quinohemoprotein amine dehydrogenase C chain"/>
    <property type="match status" value="1"/>
</dbReference>
<accession>A0ABV9ZNC3</accession>
<keyword evidence="4" id="KW-1185">Reference proteome</keyword>
<evidence type="ECO:0000259" key="1">
    <source>
        <dbReference type="Pfam" id="PF17990"/>
    </source>
</evidence>
<dbReference type="InterPro" id="IPR041173">
    <property type="entry name" value="LodA_C"/>
</dbReference>
<evidence type="ECO:0000313" key="3">
    <source>
        <dbReference type="EMBL" id="MFC5142928.1"/>
    </source>
</evidence>
<dbReference type="Proteomes" id="UP001596175">
    <property type="component" value="Unassembled WGS sequence"/>
</dbReference>
<dbReference type="InterPro" id="IPR041168">
    <property type="entry name" value="LodA_N"/>
</dbReference>
<protein>
    <submittedName>
        <fullName evidence="3">LodA/GoxA family CTQ-dependent oxidase</fullName>
    </submittedName>
</protein>
<sequence length="486" mass="52607">MGTVYKIHPALGVARVGNHQTAFFVGPETPGTPGVEIGADGTESPVTAYKADGRIKRQAARFRVFAYEQDPDGTLHLTGEVGPETHVEWSVDLVNRKAALDRKVEPAGHRNPLVTDRDSLIIRGATTAAVSGSGAGPTEVSGSFLGANVYLGEIRTDSAGRLIVLGGRGTSASVPPGLPMTNFVNNDGWHDDVADGPVRATVTRPGESPVAVHQPAWVLVAPPDFAPSVDSTVSLYDIARQRAVERGTLRPATSPSFTHDIRPLIERTMGLRWVDDWNQWVHLAGVDWMTLADPSPAAQPARATVAADVKNPQLTFFELPEFLERYVDQWAAGDFVSDLGAPTPAESLPDQLDRASLERCTGNNFYPGIEGGQTLKDLKMYDDPPRLDHGHLTAVYPGCLTEVMAVPWQADFYDCRGGSWWPTQRPDHVMLDPNDVPGSAANWANPVNGYQSMVDHVHQLGFVVPQDVGGQTVLVESERDPQFPRP</sequence>
<comment type="caution">
    <text evidence="3">The sequence shown here is derived from an EMBL/GenBank/DDBJ whole genome shotgun (WGS) entry which is preliminary data.</text>
</comment>
<dbReference type="Pfam" id="PF18417">
    <property type="entry name" value="LodA_C"/>
    <property type="match status" value="1"/>
</dbReference>
<dbReference type="RefSeq" id="WP_378025013.1">
    <property type="nucleotide sequence ID" value="NZ_JBHSKG010000030.1"/>
</dbReference>
<dbReference type="Pfam" id="PF17990">
    <property type="entry name" value="LodA_N"/>
    <property type="match status" value="1"/>
</dbReference>
<feature type="domain" description="L-lysine epsilon oxidase C-terminal" evidence="2">
    <location>
        <begin position="315"/>
        <end position="428"/>
    </location>
</feature>
<name>A0ABV9ZNC3_9PSEU</name>
<proteinExistence type="predicted"/>
<gene>
    <name evidence="3" type="ORF">ACFPK1_32220</name>
</gene>
<organism evidence="3 4">
    <name type="scientific">Actinomycetospora rhizophila</name>
    <dbReference type="NCBI Taxonomy" id="1416876"/>
    <lineage>
        <taxon>Bacteria</taxon>
        <taxon>Bacillati</taxon>
        <taxon>Actinomycetota</taxon>
        <taxon>Actinomycetes</taxon>
        <taxon>Pseudonocardiales</taxon>
        <taxon>Pseudonocardiaceae</taxon>
        <taxon>Actinomycetospora</taxon>
    </lineage>
</organism>